<dbReference type="SUPFAM" id="SSF103370">
    <property type="entry name" value="NinB"/>
    <property type="match status" value="1"/>
</dbReference>
<name>A0A0R0CH73_9GAMM</name>
<dbReference type="Gene3D" id="1.10.3790.10">
    <property type="entry name" value="NinB"/>
    <property type="match status" value="1"/>
</dbReference>
<dbReference type="Pfam" id="PF05772">
    <property type="entry name" value="NinB"/>
    <property type="match status" value="1"/>
</dbReference>
<accession>A0A0R0CH73</accession>
<dbReference type="EMBL" id="LDJL01000011">
    <property type="protein sequence ID" value="KRG69135.1"/>
    <property type="molecule type" value="Genomic_DNA"/>
</dbReference>
<dbReference type="InterPro" id="IPR036619">
    <property type="entry name" value="NinB_sf"/>
</dbReference>
<dbReference type="InterPro" id="IPR008711">
    <property type="entry name" value="Recombinase_NinB"/>
</dbReference>
<evidence type="ECO:0000313" key="2">
    <source>
        <dbReference type="Proteomes" id="UP000052052"/>
    </source>
</evidence>
<dbReference type="RefSeq" id="WP_057659303.1">
    <property type="nucleotide sequence ID" value="NZ_LDJL01000011.1"/>
</dbReference>
<dbReference type="PATRIC" id="fig|344882.3.peg.781"/>
<proteinExistence type="predicted"/>
<dbReference type="OrthoDB" id="6064804at2"/>
<dbReference type="STRING" id="344882.ABB29_12060"/>
<keyword evidence="2" id="KW-1185">Reference proteome</keyword>
<dbReference type="Proteomes" id="UP000052052">
    <property type="component" value="Unassembled WGS sequence"/>
</dbReference>
<protein>
    <submittedName>
        <fullName evidence="1">Uncharacterized protein</fullName>
    </submittedName>
</protein>
<gene>
    <name evidence="1" type="ORF">ABB29_12060</name>
</gene>
<sequence length="135" mass="14895">MTEKIGRSDWDLRGEGRMTDAQRRMLNAVCGDLSSQIKWHGQRLSKDDFRHLISGTMLGWRMMPAIDRGEGAAGFIMLGGSSLSMTRSQAADAITQALHIGDHPDEYSLKSAPAQWCDAVLLGQGFNPRDFRDAA</sequence>
<comment type="caution">
    <text evidence="1">The sequence shown here is derived from an EMBL/GenBank/DDBJ whole genome shotgun (WGS) entry which is preliminary data.</text>
</comment>
<reference evidence="1 2" key="1">
    <citation type="submission" date="2015-05" db="EMBL/GenBank/DDBJ databases">
        <title>Genome sequencing and analysis of members of genus Stenotrophomonas.</title>
        <authorList>
            <person name="Patil P.P."/>
            <person name="Midha S."/>
            <person name="Patil P.B."/>
        </authorList>
    </citation>
    <scope>NUCLEOTIDE SEQUENCE [LARGE SCALE GENOMIC DNA]</scope>
    <source>
        <strain evidence="1 2">DSM 21858</strain>
    </source>
</reference>
<dbReference type="AlphaFoldDB" id="A0A0R0CH73"/>
<evidence type="ECO:0000313" key="1">
    <source>
        <dbReference type="EMBL" id="KRG69135.1"/>
    </source>
</evidence>
<organism evidence="1 2">
    <name type="scientific">Pseudoxanthomonas dokdonensis</name>
    <dbReference type="NCBI Taxonomy" id="344882"/>
    <lineage>
        <taxon>Bacteria</taxon>
        <taxon>Pseudomonadati</taxon>
        <taxon>Pseudomonadota</taxon>
        <taxon>Gammaproteobacteria</taxon>
        <taxon>Lysobacterales</taxon>
        <taxon>Lysobacteraceae</taxon>
        <taxon>Pseudoxanthomonas</taxon>
    </lineage>
</organism>